<dbReference type="InterPro" id="IPR011335">
    <property type="entry name" value="Restrct_endonuc-II-like"/>
</dbReference>
<dbReference type="Proteomes" id="UP000823630">
    <property type="component" value="Unassembled WGS sequence"/>
</dbReference>
<sequence length="124" mass="14307">MNIKLLYNNSMTNSYITGLVAEFIARMYLRLHGFRIVKSRYTTGRYTGRAEIDIIARRGNLLAFIEVKRRHDITTGLDAITPPQAVRLRRAAETYIAQTRWMGDARFDAIVVAPHKIRWIRGAI</sequence>
<dbReference type="InterPro" id="IPR003509">
    <property type="entry name" value="UPF0102_YraN-like"/>
</dbReference>
<dbReference type="EMBL" id="JADINC010000072">
    <property type="protein sequence ID" value="MBO8425663.1"/>
    <property type="molecule type" value="Genomic_DNA"/>
</dbReference>
<accession>A0A9D9GVU8</accession>
<reference evidence="2" key="2">
    <citation type="journal article" date="2021" name="PeerJ">
        <title>Extensive microbial diversity within the chicken gut microbiome revealed by metagenomics and culture.</title>
        <authorList>
            <person name="Gilroy R."/>
            <person name="Ravi A."/>
            <person name="Getino M."/>
            <person name="Pursley I."/>
            <person name="Horton D.L."/>
            <person name="Alikhan N.F."/>
            <person name="Baker D."/>
            <person name="Gharbi K."/>
            <person name="Hall N."/>
            <person name="Watson M."/>
            <person name="Adriaenssens E.M."/>
            <person name="Foster-Nyarko E."/>
            <person name="Jarju S."/>
            <person name="Secka A."/>
            <person name="Antonio M."/>
            <person name="Oren A."/>
            <person name="Chaudhuri R.R."/>
            <person name="La Ragione R."/>
            <person name="Hildebrand F."/>
            <person name="Pallen M.J."/>
        </authorList>
    </citation>
    <scope>NUCLEOTIDE SEQUENCE</scope>
    <source>
        <strain evidence="2">8207</strain>
    </source>
</reference>
<dbReference type="AlphaFoldDB" id="A0A9D9GVU8"/>
<dbReference type="PANTHER" id="PTHR34039:SF1">
    <property type="entry name" value="UPF0102 PROTEIN YRAN"/>
    <property type="match status" value="1"/>
</dbReference>
<dbReference type="PANTHER" id="PTHR34039">
    <property type="entry name" value="UPF0102 PROTEIN YRAN"/>
    <property type="match status" value="1"/>
</dbReference>
<comment type="caution">
    <text evidence="2">The sequence shown here is derived from an EMBL/GenBank/DDBJ whole genome shotgun (WGS) entry which is preliminary data.</text>
</comment>
<evidence type="ECO:0000313" key="3">
    <source>
        <dbReference type="Proteomes" id="UP000823630"/>
    </source>
</evidence>
<organism evidence="2 3">
    <name type="scientific">Candidatus Enterousia avistercoris</name>
    <dbReference type="NCBI Taxonomy" id="2840788"/>
    <lineage>
        <taxon>Bacteria</taxon>
        <taxon>Pseudomonadati</taxon>
        <taxon>Pseudomonadota</taxon>
        <taxon>Alphaproteobacteria</taxon>
        <taxon>Candidatus Enterousia</taxon>
    </lineage>
</organism>
<proteinExistence type="inferred from homology"/>
<dbReference type="SUPFAM" id="SSF52980">
    <property type="entry name" value="Restriction endonuclease-like"/>
    <property type="match status" value="1"/>
</dbReference>
<dbReference type="InterPro" id="IPR011856">
    <property type="entry name" value="tRNA_endonuc-like_dom_sf"/>
</dbReference>
<protein>
    <submittedName>
        <fullName evidence="2">YraN family protein</fullName>
    </submittedName>
</protein>
<evidence type="ECO:0000313" key="2">
    <source>
        <dbReference type="EMBL" id="MBO8425663.1"/>
    </source>
</evidence>
<name>A0A9D9GVU8_9PROT</name>
<dbReference type="Gene3D" id="3.40.1350.10">
    <property type="match status" value="1"/>
</dbReference>
<dbReference type="GO" id="GO:0003676">
    <property type="term" value="F:nucleic acid binding"/>
    <property type="evidence" value="ECO:0007669"/>
    <property type="project" value="InterPro"/>
</dbReference>
<reference evidence="2" key="1">
    <citation type="submission" date="2020-10" db="EMBL/GenBank/DDBJ databases">
        <authorList>
            <person name="Gilroy R."/>
        </authorList>
    </citation>
    <scope>NUCLEOTIDE SEQUENCE</scope>
    <source>
        <strain evidence="2">8207</strain>
    </source>
</reference>
<gene>
    <name evidence="2" type="ORF">IAC69_04270</name>
</gene>
<comment type="similarity">
    <text evidence="1">Belongs to the UPF0102 family.</text>
</comment>
<dbReference type="Pfam" id="PF02021">
    <property type="entry name" value="UPF0102"/>
    <property type="match status" value="1"/>
</dbReference>
<evidence type="ECO:0000256" key="1">
    <source>
        <dbReference type="ARBA" id="ARBA00006738"/>
    </source>
</evidence>